<dbReference type="PANTHER" id="PTHR43166:SF9">
    <property type="entry name" value="GLUTAMATE_ASPARTATE IMPORT ATP-BINDING PROTEIN GLTL"/>
    <property type="match status" value="1"/>
</dbReference>
<evidence type="ECO:0000256" key="6">
    <source>
        <dbReference type="ARBA" id="ARBA00022840"/>
    </source>
</evidence>
<dbReference type="InterPro" id="IPR030679">
    <property type="entry name" value="ABC_ATPase_HisP-typ"/>
</dbReference>
<reference evidence="10" key="1">
    <citation type="submission" date="2021-03" db="EMBL/GenBank/DDBJ databases">
        <title>Antimicrobial resistance genes in bacteria isolated from Japanese honey, and their potential for conferring macrolide and lincosamide resistance in the American foulbrood pathogen Paenibacillus larvae.</title>
        <authorList>
            <person name="Okamoto M."/>
            <person name="Kumagai M."/>
            <person name="Kanamori H."/>
            <person name="Takamatsu D."/>
        </authorList>
    </citation>
    <scope>NUCLEOTIDE SEQUENCE</scope>
    <source>
        <strain evidence="10">J43TS3</strain>
    </source>
</reference>
<dbReference type="GO" id="GO:0015424">
    <property type="term" value="F:ABC-type amino acid transporter activity"/>
    <property type="evidence" value="ECO:0007669"/>
    <property type="project" value="InterPro"/>
</dbReference>
<dbReference type="InterPro" id="IPR003593">
    <property type="entry name" value="AAA+_ATPase"/>
</dbReference>
<evidence type="ECO:0000256" key="5">
    <source>
        <dbReference type="ARBA" id="ARBA00022741"/>
    </source>
</evidence>
<dbReference type="PANTHER" id="PTHR43166">
    <property type="entry name" value="AMINO ACID IMPORT ATP-BINDING PROTEIN"/>
    <property type="match status" value="1"/>
</dbReference>
<keyword evidence="5" id="KW-0547">Nucleotide-binding</keyword>
<evidence type="ECO:0000313" key="10">
    <source>
        <dbReference type="EMBL" id="GIO27175.1"/>
    </source>
</evidence>
<dbReference type="GO" id="GO:0005524">
    <property type="term" value="F:ATP binding"/>
    <property type="evidence" value="ECO:0007669"/>
    <property type="project" value="UniProtKB-KW"/>
</dbReference>
<dbReference type="Pfam" id="PF00005">
    <property type="entry name" value="ABC_tran"/>
    <property type="match status" value="1"/>
</dbReference>
<dbReference type="Gene3D" id="3.40.50.300">
    <property type="entry name" value="P-loop containing nucleotide triphosphate hydrolases"/>
    <property type="match status" value="1"/>
</dbReference>
<dbReference type="InterPro" id="IPR027417">
    <property type="entry name" value="P-loop_NTPase"/>
</dbReference>
<name>A0A920C5X1_9BACI</name>
<keyword evidence="4" id="KW-1003">Cell membrane</keyword>
<keyword evidence="7" id="KW-0029">Amino-acid transport</keyword>
<evidence type="ECO:0000256" key="1">
    <source>
        <dbReference type="ARBA" id="ARBA00004202"/>
    </source>
</evidence>
<dbReference type="GO" id="GO:0016887">
    <property type="term" value="F:ATP hydrolysis activity"/>
    <property type="evidence" value="ECO:0007669"/>
    <property type="project" value="InterPro"/>
</dbReference>
<dbReference type="InterPro" id="IPR003439">
    <property type="entry name" value="ABC_transporter-like_ATP-bd"/>
</dbReference>
<dbReference type="SUPFAM" id="SSF52540">
    <property type="entry name" value="P-loop containing nucleoside triphosphate hydrolases"/>
    <property type="match status" value="1"/>
</dbReference>
<dbReference type="GO" id="GO:0005886">
    <property type="term" value="C:plasma membrane"/>
    <property type="evidence" value="ECO:0007669"/>
    <property type="project" value="UniProtKB-SubCell"/>
</dbReference>
<evidence type="ECO:0000256" key="4">
    <source>
        <dbReference type="ARBA" id="ARBA00022475"/>
    </source>
</evidence>
<organism evidence="10 11">
    <name type="scientific">Ornithinibacillus bavariensis</name>
    <dbReference type="NCBI Taxonomy" id="545502"/>
    <lineage>
        <taxon>Bacteria</taxon>
        <taxon>Bacillati</taxon>
        <taxon>Bacillota</taxon>
        <taxon>Bacilli</taxon>
        <taxon>Bacillales</taxon>
        <taxon>Bacillaceae</taxon>
        <taxon>Ornithinibacillus</taxon>
    </lineage>
</organism>
<dbReference type="InterPro" id="IPR050086">
    <property type="entry name" value="MetN_ABC_transporter-like"/>
</dbReference>
<accession>A0A920C5X1</accession>
<comment type="subcellular location">
    <subcellularLocation>
        <location evidence="1">Cell membrane</location>
        <topology evidence="1">Peripheral membrane protein</topology>
    </subcellularLocation>
</comment>
<sequence length="271" mass="30426">MVSVTEKEHIHSLKSKKKPIVSYKNICKSYGDTEVLRGINLAIHPGEKVALIGPSGSGKTTIIRMLMTLEQPTSGEIIVDGKNLWQMEKNGRLVKANEKHLRAIRGDIGMVFQHFNLFPHMTILQNCMTAPVHVKKEERSSVKRRAIQMLEKVGLGDKLDSYPSQLSGGQKQRVAMARALVMRPKIMLFDEVTSALDPELVGEVLEVIRDIAKEGEMAMVLVTHEMDFALDVADRVIFLDNGVIAEEGTPSEVLEESNNERLQQFLHRFRS</sequence>
<proteinExistence type="inferred from homology"/>
<evidence type="ECO:0000256" key="7">
    <source>
        <dbReference type="ARBA" id="ARBA00022970"/>
    </source>
</evidence>
<evidence type="ECO:0000259" key="9">
    <source>
        <dbReference type="PROSITE" id="PS50893"/>
    </source>
</evidence>
<dbReference type="InterPro" id="IPR017871">
    <property type="entry name" value="ABC_transporter-like_CS"/>
</dbReference>
<evidence type="ECO:0000256" key="3">
    <source>
        <dbReference type="ARBA" id="ARBA00022448"/>
    </source>
</evidence>
<dbReference type="CDD" id="cd03262">
    <property type="entry name" value="ABC_HisP_GlnQ"/>
    <property type="match status" value="1"/>
</dbReference>
<evidence type="ECO:0000256" key="2">
    <source>
        <dbReference type="ARBA" id="ARBA00005417"/>
    </source>
</evidence>
<dbReference type="InterPro" id="IPR014343">
    <property type="entry name" value="Ectoine_EhuA"/>
</dbReference>
<dbReference type="SMART" id="SM00382">
    <property type="entry name" value="AAA"/>
    <property type="match status" value="1"/>
</dbReference>
<dbReference type="PROSITE" id="PS50893">
    <property type="entry name" value="ABC_TRANSPORTER_2"/>
    <property type="match status" value="1"/>
</dbReference>
<keyword evidence="11" id="KW-1185">Reference proteome</keyword>
<dbReference type="FunFam" id="3.40.50.300:FF:000020">
    <property type="entry name" value="Amino acid ABC transporter ATP-binding component"/>
    <property type="match status" value="1"/>
</dbReference>
<dbReference type="PROSITE" id="PS00211">
    <property type="entry name" value="ABC_TRANSPORTER_1"/>
    <property type="match status" value="1"/>
</dbReference>
<dbReference type="PIRSF" id="PIRSF039085">
    <property type="entry name" value="ABC_ATPase_HisP"/>
    <property type="match status" value="1"/>
</dbReference>
<dbReference type="Proteomes" id="UP000676917">
    <property type="component" value="Unassembled WGS sequence"/>
</dbReference>
<protein>
    <submittedName>
        <fullName evidence="10">Ectoine/hydroxyectoine ABC transporter ATP-binding protein EhuA</fullName>
    </submittedName>
</protein>
<evidence type="ECO:0000313" key="11">
    <source>
        <dbReference type="Proteomes" id="UP000676917"/>
    </source>
</evidence>
<keyword evidence="6 10" id="KW-0067">ATP-binding</keyword>
<keyword evidence="8" id="KW-0472">Membrane</keyword>
<dbReference type="AlphaFoldDB" id="A0A920C5X1"/>
<comment type="caution">
    <text evidence="10">The sequence shown here is derived from an EMBL/GenBank/DDBJ whole genome shotgun (WGS) entry which is preliminary data.</text>
</comment>
<comment type="similarity">
    <text evidence="2">Belongs to the ABC transporter superfamily.</text>
</comment>
<gene>
    <name evidence="10" type="ORF">J43TS3_17860</name>
</gene>
<evidence type="ECO:0000256" key="8">
    <source>
        <dbReference type="ARBA" id="ARBA00023136"/>
    </source>
</evidence>
<dbReference type="RefSeq" id="WP_280530742.1">
    <property type="nucleotide sequence ID" value="NZ_BORP01000003.1"/>
</dbReference>
<keyword evidence="3" id="KW-0813">Transport</keyword>
<dbReference type="EMBL" id="BORP01000003">
    <property type="protein sequence ID" value="GIO27175.1"/>
    <property type="molecule type" value="Genomic_DNA"/>
</dbReference>
<feature type="domain" description="ABC transporter" evidence="9">
    <location>
        <begin position="21"/>
        <end position="266"/>
    </location>
</feature>
<dbReference type="NCBIfam" id="TIGR03005">
    <property type="entry name" value="ectoine_ehuA"/>
    <property type="match status" value="1"/>
</dbReference>